<evidence type="ECO:0000256" key="8">
    <source>
        <dbReference type="SAM" id="MobiDB-lite"/>
    </source>
</evidence>
<comment type="similarity">
    <text evidence="6 7">Belongs to the MPP10 family.</text>
</comment>
<keyword evidence="3 7" id="KW-0698">rRNA processing</keyword>
<evidence type="ECO:0000313" key="10">
    <source>
        <dbReference type="RefSeq" id="XP_022108568.1"/>
    </source>
</evidence>
<dbReference type="GeneID" id="110988913"/>
<protein>
    <recommendedName>
        <fullName evidence="7">U3 small nucleolar ribonucleoprotein protein MPP10</fullName>
    </recommendedName>
</protein>
<feature type="compositionally biased region" description="Acidic residues" evidence="8">
    <location>
        <begin position="314"/>
        <end position="330"/>
    </location>
</feature>
<comment type="subcellular location">
    <subcellularLocation>
        <location evidence="1 7">Nucleus</location>
        <location evidence="1 7">Nucleolus</location>
    </subcellularLocation>
</comment>
<organism evidence="9 10">
    <name type="scientific">Acanthaster planci</name>
    <name type="common">Crown-of-thorns starfish</name>
    <dbReference type="NCBI Taxonomy" id="133434"/>
    <lineage>
        <taxon>Eukaryota</taxon>
        <taxon>Metazoa</taxon>
        <taxon>Echinodermata</taxon>
        <taxon>Eleutherozoa</taxon>
        <taxon>Asterozoa</taxon>
        <taxon>Asteroidea</taxon>
        <taxon>Valvatacea</taxon>
        <taxon>Valvatida</taxon>
        <taxon>Acanthasteridae</taxon>
        <taxon>Acanthaster</taxon>
    </lineage>
</organism>
<keyword evidence="9" id="KW-1185">Reference proteome</keyword>
<feature type="compositionally biased region" description="Basic residues" evidence="8">
    <location>
        <begin position="601"/>
        <end position="620"/>
    </location>
</feature>
<feature type="compositionally biased region" description="Polar residues" evidence="8">
    <location>
        <begin position="696"/>
        <end position="705"/>
    </location>
</feature>
<evidence type="ECO:0000256" key="5">
    <source>
        <dbReference type="ARBA" id="ARBA00023274"/>
    </source>
</evidence>
<dbReference type="RefSeq" id="XP_022108568.1">
    <property type="nucleotide sequence ID" value="XM_022252876.1"/>
</dbReference>
<dbReference type="PANTHER" id="PTHR17039:SF0">
    <property type="entry name" value="U3 SMALL NUCLEOLAR RIBONUCLEOPROTEIN PROTEIN MPP10"/>
    <property type="match status" value="1"/>
</dbReference>
<feature type="compositionally biased region" description="Basic and acidic residues" evidence="8">
    <location>
        <begin position="378"/>
        <end position="392"/>
    </location>
</feature>
<dbReference type="GO" id="GO:0006364">
    <property type="term" value="P:rRNA processing"/>
    <property type="evidence" value="ECO:0007669"/>
    <property type="project" value="UniProtKB-KW"/>
</dbReference>
<sequence length="705" mass="79798">MRGIFHFCTVSDKLCVLSALFFEGAMESLVIRNVLTDFGKNSDLPENFTGAQPHLEKPFTECAKRLFDLGSDCSIHKPLSSSDGLTELIIEGLDGEQIWEEIELTNGPLLKQAVRDIARLLTSRAGVSLVTTATKEGGHCVGTREKYDSEEAKSDEGGVFGGSQDLFAESQHTATSCSDSSDQDSNTDFDIRDLEARAKKTMVEKLSTRAAQARSPRGRSSVVDDEFFKLSEMERFLEMEDAKEERRRKREEAGGGEEEEQDPGEDKEAESVDLFDDMSSDEEESARNMRYGDYFDSDNQNKPSAKKGIRFEEIGEEDEDERSDDDIDDDGSFRMESKSPDEDKAGESDDSDVEEDDDCGDNGDSEGEDLADILGGRASEKRSTFEKRQEKLKQKIERLEEANLSEKPWQLSGEVKGTKRPENSLLQEDLDFDVTTKPAPVITEETTQALEDIIRQRILDRAWDDVERKQRRLEEPYEFKKRITLDQEKSKQSLAEIYEKEYLKQAEQEKEDEENPAHTEIKTMMDALFVKLDALSNFHYMPRPVAPEVKIVKNVPSISMEEVAPITATGATLLAPEEIQEKSKAELKGDTERTASDRKQALRQKKQRQRTRAKEKLKKQRAVEKLKPGMGNKYSAKSALQRLEQDSKLPSSKMTIIKDDRKEKMLKSSKSFFGRLQDEVTSEIRGVKTKKKAPKQTVSSKKLKL</sequence>
<dbReference type="PIRSF" id="PIRSF017300">
    <property type="entry name" value="snoRNP_Mpp10"/>
    <property type="match status" value="1"/>
</dbReference>
<dbReference type="OMA" id="HFAEDFG"/>
<feature type="compositionally biased region" description="Basic and acidic residues" evidence="8">
    <location>
        <begin position="141"/>
        <end position="156"/>
    </location>
</feature>
<name>A0A8B7ZSL4_ACAPL</name>
<feature type="compositionally biased region" description="Acidic residues" evidence="8">
    <location>
        <begin position="271"/>
        <end position="284"/>
    </location>
</feature>
<dbReference type="GO" id="GO:0034457">
    <property type="term" value="C:Mpp10 complex"/>
    <property type="evidence" value="ECO:0007669"/>
    <property type="project" value="UniProtKB-UniRule"/>
</dbReference>
<dbReference type="GO" id="GO:0005732">
    <property type="term" value="C:sno(s)RNA-containing ribonucleoprotein complex"/>
    <property type="evidence" value="ECO:0007669"/>
    <property type="project" value="UniProtKB-UniRule"/>
</dbReference>
<feature type="region of interest" description="Disordered" evidence="8">
    <location>
        <begin position="684"/>
        <end position="705"/>
    </location>
</feature>
<feature type="compositionally biased region" description="Basic and acidic residues" evidence="8">
    <location>
        <begin position="331"/>
        <end position="347"/>
    </location>
</feature>
<feature type="compositionally biased region" description="Acidic residues" evidence="8">
    <location>
        <begin position="254"/>
        <end position="263"/>
    </location>
</feature>
<proteinExistence type="inferred from homology"/>
<keyword evidence="5 7" id="KW-0687">Ribonucleoprotein</keyword>
<dbReference type="CTD" id="10199"/>
<keyword evidence="4 7" id="KW-0539">Nucleus</keyword>
<feature type="region of interest" description="Disordered" evidence="8">
    <location>
        <begin position="141"/>
        <end position="163"/>
    </location>
</feature>
<evidence type="ECO:0000256" key="4">
    <source>
        <dbReference type="ARBA" id="ARBA00023242"/>
    </source>
</evidence>
<evidence type="ECO:0000256" key="1">
    <source>
        <dbReference type="ARBA" id="ARBA00004604"/>
    </source>
</evidence>
<feature type="compositionally biased region" description="Basic and acidic residues" evidence="8">
    <location>
        <begin position="236"/>
        <end position="253"/>
    </location>
</feature>
<dbReference type="PANTHER" id="PTHR17039">
    <property type="entry name" value="U3 SMALL NUCLEOLAR RIBONUCLEOPROTEIN PROTEIN MPP10"/>
    <property type="match status" value="1"/>
</dbReference>
<feature type="compositionally biased region" description="Acidic residues" evidence="8">
    <location>
        <begin position="348"/>
        <end position="371"/>
    </location>
</feature>
<dbReference type="KEGG" id="aplc:110988913"/>
<dbReference type="InterPro" id="IPR012173">
    <property type="entry name" value="Mpp10"/>
</dbReference>
<evidence type="ECO:0000256" key="7">
    <source>
        <dbReference type="PIRNR" id="PIRNR017300"/>
    </source>
</evidence>
<evidence type="ECO:0000256" key="2">
    <source>
        <dbReference type="ARBA" id="ARBA00022517"/>
    </source>
</evidence>
<gene>
    <name evidence="10" type="primary">LOC110988913</name>
</gene>
<keyword evidence="2 7" id="KW-0690">Ribosome biogenesis</keyword>
<dbReference type="Pfam" id="PF04006">
    <property type="entry name" value="Mpp10"/>
    <property type="match status" value="1"/>
</dbReference>
<feature type="region of interest" description="Disordered" evidence="8">
    <location>
        <begin position="571"/>
        <end position="662"/>
    </location>
</feature>
<feature type="region of interest" description="Disordered" evidence="8">
    <location>
        <begin position="236"/>
        <end position="392"/>
    </location>
</feature>
<accession>A0A8B7ZSL4</accession>
<reference evidence="10" key="1">
    <citation type="submission" date="2025-08" db="UniProtKB">
        <authorList>
            <consortium name="RefSeq"/>
        </authorList>
    </citation>
    <scope>IDENTIFICATION</scope>
</reference>
<feature type="compositionally biased region" description="Basic and acidic residues" evidence="8">
    <location>
        <begin position="579"/>
        <end position="600"/>
    </location>
</feature>
<dbReference type="AlphaFoldDB" id="A0A8B7ZSL4"/>
<evidence type="ECO:0000313" key="9">
    <source>
        <dbReference type="Proteomes" id="UP000694845"/>
    </source>
</evidence>
<evidence type="ECO:0000256" key="6">
    <source>
        <dbReference type="ARBA" id="ARBA00029455"/>
    </source>
</evidence>
<comment type="function">
    <text evidence="7">Involved in nucleolar processing of pre-18S ribosomal RNA.</text>
</comment>
<dbReference type="Proteomes" id="UP000694845">
    <property type="component" value="Unplaced"/>
</dbReference>
<dbReference type="OrthoDB" id="445326at2759"/>
<feature type="region of interest" description="Disordered" evidence="8">
    <location>
        <begin position="410"/>
        <end position="432"/>
    </location>
</feature>
<evidence type="ECO:0000256" key="3">
    <source>
        <dbReference type="ARBA" id="ARBA00022552"/>
    </source>
</evidence>
<dbReference type="GO" id="GO:0032040">
    <property type="term" value="C:small-subunit processome"/>
    <property type="evidence" value="ECO:0007669"/>
    <property type="project" value="TreeGrafter"/>
</dbReference>